<evidence type="ECO:0000256" key="4">
    <source>
        <dbReference type="ARBA" id="ARBA00022777"/>
    </source>
</evidence>
<comment type="caution">
    <text evidence="10">The sequence shown here is derived from an EMBL/GenBank/DDBJ whole genome shotgun (WGS) entry which is preliminary data.</text>
</comment>
<keyword evidence="1" id="KW-0723">Serine/threonine-protein kinase</keyword>
<evidence type="ECO:0000313" key="10">
    <source>
        <dbReference type="EMBL" id="KAA8491493.1"/>
    </source>
</evidence>
<evidence type="ECO:0000259" key="9">
    <source>
        <dbReference type="PROSITE" id="PS50011"/>
    </source>
</evidence>
<evidence type="ECO:0000256" key="6">
    <source>
        <dbReference type="PROSITE-ProRule" id="PRU10141"/>
    </source>
</evidence>
<dbReference type="CDD" id="cd05117">
    <property type="entry name" value="STKc_CAMK"/>
    <property type="match status" value="1"/>
</dbReference>
<dbReference type="InterPro" id="IPR001849">
    <property type="entry name" value="PH_domain"/>
</dbReference>
<dbReference type="Pfam" id="PF00169">
    <property type="entry name" value="PH"/>
    <property type="match status" value="1"/>
</dbReference>
<evidence type="ECO:0000313" key="11">
    <source>
        <dbReference type="Proteomes" id="UP000324585"/>
    </source>
</evidence>
<keyword evidence="11" id="KW-1185">Reference proteome</keyword>
<dbReference type="FunFam" id="1.10.510.10:FF:000571">
    <property type="entry name" value="Maternal embryonic leucine zipper kinase"/>
    <property type="match status" value="1"/>
</dbReference>
<dbReference type="EMBL" id="VRMN01000013">
    <property type="protein sequence ID" value="KAA8491493.1"/>
    <property type="molecule type" value="Genomic_DNA"/>
</dbReference>
<dbReference type="PANTHER" id="PTHR24349">
    <property type="entry name" value="SERINE/THREONINE-PROTEIN KINASE"/>
    <property type="match status" value="1"/>
</dbReference>
<dbReference type="SMART" id="SM00220">
    <property type="entry name" value="S_TKc"/>
    <property type="match status" value="1"/>
</dbReference>
<keyword evidence="3 6" id="KW-0547">Nucleotide-binding</keyword>
<dbReference type="OMA" id="EHYWITE"/>
<reference evidence="11" key="1">
    <citation type="journal article" date="2019" name="Nat. Commun.">
        <title>Expansion of phycobilisome linker gene families in mesophilic red algae.</title>
        <authorList>
            <person name="Lee J."/>
            <person name="Kim D."/>
            <person name="Bhattacharya D."/>
            <person name="Yoon H.S."/>
        </authorList>
    </citation>
    <scope>NUCLEOTIDE SEQUENCE [LARGE SCALE GENOMIC DNA]</scope>
    <source>
        <strain evidence="11">CCMP 1328</strain>
    </source>
</reference>
<feature type="binding site" evidence="6">
    <location>
        <position position="176"/>
    </location>
    <ligand>
        <name>ATP</name>
        <dbReference type="ChEBI" id="CHEBI:30616"/>
    </ligand>
</feature>
<name>A0A5J4YLH5_PORPP</name>
<keyword evidence="5 6" id="KW-0067">ATP-binding</keyword>
<dbReference type="InterPro" id="IPR050205">
    <property type="entry name" value="CDPK_Ser/Thr_kinases"/>
</dbReference>
<dbReference type="GO" id="GO:0005524">
    <property type="term" value="F:ATP binding"/>
    <property type="evidence" value="ECO:0007669"/>
    <property type="project" value="UniProtKB-UniRule"/>
</dbReference>
<dbReference type="PROSITE" id="PS00107">
    <property type="entry name" value="PROTEIN_KINASE_ATP"/>
    <property type="match status" value="1"/>
</dbReference>
<dbReference type="SUPFAM" id="SSF56112">
    <property type="entry name" value="Protein kinase-like (PK-like)"/>
    <property type="match status" value="1"/>
</dbReference>
<dbReference type="OrthoDB" id="40902at2759"/>
<evidence type="ECO:0000256" key="2">
    <source>
        <dbReference type="ARBA" id="ARBA00022679"/>
    </source>
</evidence>
<dbReference type="SUPFAM" id="SSF50729">
    <property type="entry name" value="PH domain-like"/>
    <property type="match status" value="1"/>
</dbReference>
<keyword evidence="4 10" id="KW-0418">Kinase</keyword>
<keyword evidence="2" id="KW-0808">Transferase</keyword>
<organism evidence="10 11">
    <name type="scientific">Porphyridium purpureum</name>
    <name type="common">Red alga</name>
    <name type="synonym">Porphyridium cruentum</name>
    <dbReference type="NCBI Taxonomy" id="35688"/>
    <lineage>
        <taxon>Eukaryota</taxon>
        <taxon>Rhodophyta</taxon>
        <taxon>Bangiophyceae</taxon>
        <taxon>Porphyridiales</taxon>
        <taxon>Porphyridiaceae</taxon>
        <taxon>Porphyridium</taxon>
    </lineage>
</organism>
<gene>
    <name evidence="10" type="ORF">FVE85_2508</name>
</gene>
<sequence length="554" mass="61095">MDKGGTQMHTGGAGNERYGPTIELSGYVDKNRKRLFFMKKRNYVALQGSSLVMYESKLDKDTRDDADGTGMAAASAAKRSTRQSSKAAKSKKIDLADAKIDQTGNNIVIQAKGDRRKYYFTCESVAQATEWMAKLRRVATNDLEAYYKLGKVIGVGSYGEVRLATDLLTGEQVAVKTVQRGKFMSEKEMEFVTREIEVMKKLQHPHIIRTFNIFDSGSKVHFVMEFLAGGDLFDAIAAEQNFSEANASQIIRDILSAVEYLHARNICHRDLKPENILCVERAWPLQVKLTDFGTAFSGEDGDSDPASSGSKSAMSNTMQTYVGTPYYMAPEQMRNERYSLPVDIWACGIILFAMLSGRLPWDAPSEFEYCKAVQTKPLAFPTAQWADISQDAKDIIGRMLATQPSSRISAEEALKHPWLSSSAGGRMTRIKTDRSLLTSMSGRQFGVMAAAAAEQLAKERQDKLKKLQEEDDTDVALLISDTKMAEGIAAAGRGAQSADHHSDSNDSAIEPVEMAASGWKHDEEVLNYLNEVKSLSDLGDKVQEVMVDGGNDSP</sequence>
<dbReference type="FunFam" id="3.30.200.20:FF:000042">
    <property type="entry name" value="Aurora kinase A"/>
    <property type="match status" value="1"/>
</dbReference>
<feature type="region of interest" description="Disordered" evidence="7">
    <location>
        <begin position="1"/>
        <end position="21"/>
    </location>
</feature>
<dbReference type="InterPro" id="IPR011993">
    <property type="entry name" value="PH-like_dom_sf"/>
</dbReference>
<feature type="domain" description="PH" evidence="8">
    <location>
        <begin position="21"/>
        <end position="140"/>
    </location>
</feature>
<dbReference type="PROSITE" id="PS50003">
    <property type="entry name" value="PH_DOMAIN"/>
    <property type="match status" value="1"/>
</dbReference>
<feature type="compositionally biased region" description="Low complexity" evidence="7">
    <location>
        <begin position="68"/>
        <end position="87"/>
    </location>
</feature>
<accession>A0A5J4YLH5</accession>
<dbReference type="SMART" id="SM00233">
    <property type="entry name" value="PH"/>
    <property type="match status" value="1"/>
</dbReference>
<dbReference type="InterPro" id="IPR017441">
    <property type="entry name" value="Protein_kinase_ATP_BS"/>
</dbReference>
<dbReference type="PROSITE" id="PS00108">
    <property type="entry name" value="PROTEIN_KINASE_ST"/>
    <property type="match status" value="1"/>
</dbReference>
<evidence type="ECO:0000256" key="5">
    <source>
        <dbReference type="ARBA" id="ARBA00022840"/>
    </source>
</evidence>
<dbReference type="Pfam" id="PF00069">
    <property type="entry name" value="Pkinase"/>
    <property type="match status" value="1"/>
</dbReference>
<evidence type="ECO:0000256" key="7">
    <source>
        <dbReference type="SAM" id="MobiDB-lite"/>
    </source>
</evidence>
<dbReference type="InterPro" id="IPR000719">
    <property type="entry name" value="Prot_kinase_dom"/>
</dbReference>
<dbReference type="AlphaFoldDB" id="A0A5J4YLH5"/>
<proteinExistence type="predicted"/>
<dbReference type="Gene3D" id="1.10.510.10">
    <property type="entry name" value="Transferase(Phosphotransferase) domain 1"/>
    <property type="match status" value="1"/>
</dbReference>
<evidence type="ECO:0000256" key="1">
    <source>
        <dbReference type="ARBA" id="ARBA00022527"/>
    </source>
</evidence>
<feature type="region of interest" description="Disordered" evidence="7">
    <location>
        <begin position="64"/>
        <end position="88"/>
    </location>
</feature>
<dbReference type="Gene3D" id="2.30.29.30">
    <property type="entry name" value="Pleckstrin-homology domain (PH domain)/Phosphotyrosine-binding domain (PTB)"/>
    <property type="match status" value="1"/>
</dbReference>
<dbReference type="InterPro" id="IPR011009">
    <property type="entry name" value="Kinase-like_dom_sf"/>
</dbReference>
<evidence type="ECO:0000256" key="3">
    <source>
        <dbReference type="ARBA" id="ARBA00022741"/>
    </source>
</evidence>
<evidence type="ECO:0000259" key="8">
    <source>
        <dbReference type="PROSITE" id="PS50003"/>
    </source>
</evidence>
<dbReference type="InterPro" id="IPR008271">
    <property type="entry name" value="Ser/Thr_kinase_AS"/>
</dbReference>
<dbReference type="PROSITE" id="PS50011">
    <property type="entry name" value="PROTEIN_KINASE_DOM"/>
    <property type="match status" value="1"/>
</dbReference>
<dbReference type="Proteomes" id="UP000324585">
    <property type="component" value="Unassembled WGS sequence"/>
</dbReference>
<dbReference type="GO" id="GO:0004674">
    <property type="term" value="F:protein serine/threonine kinase activity"/>
    <property type="evidence" value="ECO:0007669"/>
    <property type="project" value="UniProtKB-KW"/>
</dbReference>
<feature type="domain" description="Protein kinase" evidence="9">
    <location>
        <begin position="147"/>
        <end position="419"/>
    </location>
</feature>
<protein>
    <submittedName>
        <fullName evidence="10">Putative myosin light chain kinase</fullName>
    </submittedName>
</protein>